<comment type="caution">
    <text evidence="2">The sequence shown here is derived from an EMBL/GenBank/DDBJ whole genome shotgun (WGS) entry which is preliminary data.</text>
</comment>
<dbReference type="Proteomes" id="UP000625079">
    <property type="component" value="Unassembled WGS sequence"/>
</dbReference>
<feature type="region of interest" description="Disordered" evidence="1">
    <location>
        <begin position="63"/>
        <end position="92"/>
    </location>
</feature>
<evidence type="ECO:0000256" key="1">
    <source>
        <dbReference type="SAM" id="MobiDB-lite"/>
    </source>
</evidence>
<proteinExistence type="predicted"/>
<dbReference type="EMBL" id="BMHC01000030">
    <property type="protein sequence ID" value="GGI33440.1"/>
    <property type="molecule type" value="Genomic_DNA"/>
</dbReference>
<feature type="compositionally biased region" description="Polar residues" evidence="1">
    <location>
        <begin position="29"/>
        <end position="40"/>
    </location>
</feature>
<reference evidence="2" key="2">
    <citation type="submission" date="2022-12" db="EMBL/GenBank/DDBJ databases">
        <authorList>
            <person name="Sun Q."/>
            <person name="Zhou Y."/>
        </authorList>
    </citation>
    <scope>NUCLEOTIDE SEQUENCE</scope>
    <source>
        <strain evidence="2">CGMCC 1.15034</strain>
    </source>
</reference>
<dbReference type="AlphaFoldDB" id="A0AA88BD94"/>
<organism evidence="2 3">
    <name type="scientific">Bradyrhizobium guangdongense</name>
    <dbReference type="NCBI Taxonomy" id="1325090"/>
    <lineage>
        <taxon>Bacteria</taxon>
        <taxon>Pseudomonadati</taxon>
        <taxon>Pseudomonadota</taxon>
        <taxon>Alphaproteobacteria</taxon>
        <taxon>Hyphomicrobiales</taxon>
        <taxon>Nitrobacteraceae</taxon>
        <taxon>Bradyrhizobium</taxon>
    </lineage>
</organism>
<accession>A0AA88BD94</accession>
<evidence type="ECO:0000313" key="2">
    <source>
        <dbReference type="EMBL" id="GGI33440.1"/>
    </source>
</evidence>
<name>A0AA88BD94_9BRAD</name>
<evidence type="ECO:0000313" key="3">
    <source>
        <dbReference type="Proteomes" id="UP000625079"/>
    </source>
</evidence>
<protein>
    <submittedName>
        <fullName evidence="2">Uncharacterized protein</fullName>
    </submittedName>
</protein>
<feature type="region of interest" description="Disordered" evidence="1">
    <location>
        <begin position="20"/>
        <end position="42"/>
    </location>
</feature>
<gene>
    <name evidence="2" type="ORF">GCM10010987_74400</name>
</gene>
<reference evidence="2" key="1">
    <citation type="journal article" date="2014" name="Int. J. Syst. Evol. Microbiol.">
        <title>Complete genome sequence of Corynebacterium casei LMG S-19264T (=DSM 44701T), isolated from a smear-ripened cheese.</title>
        <authorList>
            <consortium name="US DOE Joint Genome Institute (JGI-PGF)"/>
            <person name="Walter F."/>
            <person name="Albersmeier A."/>
            <person name="Kalinowski J."/>
            <person name="Ruckert C."/>
        </authorList>
    </citation>
    <scope>NUCLEOTIDE SEQUENCE</scope>
    <source>
        <strain evidence="2">CGMCC 1.15034</strain>
    </source>
</reference>
<sequence>MERVHTAISEPVRRLEVFTGAGRRRNLTPLGSESSPSQKLKNPLQRLRVHVPINAHATPAAKLDLDNAGPAPCAGGEDTVVARHSSSEPPQA</sequence>